<comment type="caution">
    <text evidence="1">The sequence shown here is derived from an EMBL/GenBank/DDBJ whole genome shotgun (WGS) entry which is preliminary data.</text>
</comment>
<dbReference type="STRING" id="93759.A0A1R3IRE0"/>
<dbReference type="EMBL" id="AWUE01017757">
    <property type="protein sequence ID" value="OMO85153.1"/>
    <property type="molecule type" value="Genomic_DNA"/>
</dbReference>
<evidence type="ECO:0000313" key="1">
    <source>
        <dbReference type="EMBL" id="OMO85153.1"/>
    </source>
</evidence>
<dbReference type="Pfam" id="PF20175">
    <property type="entry name" value="Tra1_central"/>
    <property type="match status" value="1"/>
</dbReference>
<dbReference type="OrthoDB" id="5570127at2759"/>
<dbReference type="InterPro" id="IPR046807">
    <property type="entry name" value="Tra1_central"/>
</dbReference>
<evidence type="ECO:0000313" key="2">
    <source>
        <dbReference type="Proteomes" id="UP000187203"/>
    </source>
</evidence>
<accession>A0A1R3IRE0</accession>
<gene>
    <name evidence="1" type="ORF">COLO4_21736</name>
</gene>
<dbReference type="AlphaFoldDB" id="A0A1R3IRE0"/>
<protein>
    <submittedName>
        <fullName evidence="1">Uncharacterized protein</fullName>
    </submittedName>
</protein>
<dbReference type="Proteomes" id="UP000187203">
    <property type="component" value="Unassembled WGS sequence"/>
</dbReference>
<proteinExistence type="predicted"/>
<keyword evidence="2" id="KW-1185">Reference proteome</keyword>
<name>A0A1R3IRE0_9ROSI</name>
<organism evidence="1 2">
    <name type="scientific">Corchorus olitorius</name>
    <dbReference type="NCBI Taxonomy" id="93759"/>
    <lineage>
        <taxon>Eukaryota</taxon>
        <taxon>Viridiplantae</taxon>
        <taxon>Streptophyta</taxon>
        <taxon>Embryophyta</taxon>
        <taxon>Tracheophyta</taxon>
        <taxon>Spermatophyta</taxon>
        <taxon>Magnoliopsida</taxon>
        <taxon>eudicotyledons</taxon>
        <taxon>Gunneridae</taxon>
        <taxon>Pentapetalae</taxon>
        <taxon>rosids</taxon>
        <taxon>malvids</taxon>
        <taxon>Malvales</taxon>
        <taxon>Malvaceae</taxon>
        <taxon>Grewioideae</taxon>
        <taxon>Apeibeae</taxon>
        <taxon>Corchorus</taxon>
    </lineage>
</organism>
<reference evidence="2" key="1">
    <citation type="submission" date="2013-09" db="EMBL/GenBank/DDBJ databases">
        <title>Corchorus olitorius genome sequencing.</title>
        <authorList>
            <person name="Alam M."/>
            <person name="Haque M.S."/>
            <person name="Islam M.S."/>
            <person name="Emdad E.M."/>
            <person name="Islam M.M."/>
            <person name="Ahmed B."/>
            <person name="Halim A."/>
            <person name="Hossen Q.M.M."/>
            <person name="Hossain M.Z."/>
            <person name="Ahmed R."/>
            <person name="Khan M.M."/>
            <person name="Islam R."/>
            <person name="Rashid M.M."/>
            <person name="Khan S.A."/>
            <person name="Rahman M.S."/>
            <person name="Alam M."/>
            <person name="Yahiya A.S."/>
            <person name="Khan M.S."/>
            <person name="Azam M.S."/>
            <person name="Haque T."/>
            <person name="Lashkar M.Z.H."/>
            <person name="Akhand A.I."/>
            <person name="Morshed G."/>
            <person name="Roy S."/>
            <person name="Uddin K.S."/>
            <person name="Rabeya T."/>
            <person name="Hossain A.S."/>
            <person name="Chowdhury A."/>
            <person name="Snigdha A.R."/>
            <person name="Mortoza M.S."/>
            <person name="Matin S.A."/>
            <person name="Hoque S.M.E."/>
            <person name="Islam M.K."/>
            <person name="Roy D.K."/>
            <person name="Haider R."/>
            <person name="Moosa M.M."/>
            <person name="Elias S.M."/>
            <person name="Hasan A.M."/>
            <person name="Jahan S."/>
            <person name="Shafiuddin M."/>
            <person name="Mahmood N."/>
            <person name="Shommy N.S."/>
        </authorList>
    </citation>
    <scope>NUCLEOTIDE SEQUENCE [LARGE SCALE GENOMIC DNA]</scope>
    <source>
        <strain evidence="2">cv. O-4</strain>
    </source>
</reference>
<sequence>MVAAISIPGPEKTVSFLTYLLKSFADYIRQHEESLCKNIVNLLSTCSDSATIRKKLLVAFKHVLGTDLKRGLFPLIDTLLEERVLIGTGCACYETSPAATYQPQALPVNIFVPSQPTHVPQGGVKPNYLLGLSVSAQPAAVPAPPPPTVQTVDTSSVLGNCYFLGC</sequence>